<dbReference type="PROSITE" id="PS50110">
    <property type="entry name" value="RESPONSE_REGULATORY"/>
    <property type="match status" value="1"/>
</dbReference>
<evidence type="ECO:0000256" key="8">
    <source>
        <dbReference type="PROSITE-ProRule" id="PRU00169"/>
    </source>
</evidence>
<dbReference type="FunFam" id="3.40.50.2300:FF:000001">
    <property type="entry name" value="DNA-binding response regulator PhoB"/>
    <property type="match status" value="1"/>
</dbReference>
<sequence>MNAKILIADDESDIVSMLGSFFESKGFRVLPASNGAEALKQVEKQPDIILLDINMPGTDGLEVCKRIRDHISCPILFLTARIEDTDKVNGFAVGGDDYIVKPFSLMELEARVCAHLRREARHNFEAQVKFSGDLTIDYSERCLFFGDKRVGLAKKEFDIVELLSQNPGQVFDKEWIYERIWGYDSEGDSSVVAEHIRRIRTKIAAYTDRVYIETVWGCGYKWLK</sequence>
<dbReference type="PANTHER" id="PTHR48111">
    <property type="entry name" value="REGULATOR OF RPOS"/>
    <property type="match status" value="1"/>
</dbReference>
<dbReference type="PROSITE" id="PS51755">
    <property type="entry name" value="OMPR_PHOB"/>
    <property type="match status" value="1"/>
</dbReference>
<dbReference type="SMART" id="SM00862">
    <property type="entry name" value="Trans_reg_C"/>
    <property type="match status" value="1"/>
</dbReference>
<dbReference type="InterPro" id="IPR011006">
    <property type="entry name" value="CheY-like_superfamily"/>
</dbReference>
<evidence type="ECO:0000256" key="5">
    <source>
        <dbReference type="ARBA" id="ARBA00023125"/>
    </source>
</evidence>
<dbReference type="CDD" id="cd00383">
    <property type="entry name" value="trans_reg_C"/>
    <property type="match status" value="1"/>
</dbReference>
<dbReference type="Proteomes" id="UP000032483">
    <property type="component" value="Unassembled WGS sequence"/>
</dbReference>
<dbReference type="GO" id="GO:0000976">
    <property type="term" value="F:transcription cis-regulatory region binding"/>
    <property type="evidence" value="ECO:0007669"/>
    <property type="project" value="TreeGrafter"/>
</dbReference>
<dbReference type="GO" id="GO:0005829">
    <property type="term" value="C:cytosol"/>
    <property type="evidence" value="ECO:0007669"/>
    <property type="project" value="TreeGrafter"/>
</dbReference>
<dbReference type="EMBL" id="JXXK01000016">
    <property type="protein sequence ID" value="KJF39573.1"/>
    <property type="molecule type" value="Genomic_DNA"/>
</dbReference>
<keyword evidence="13" id="KW-1185">Reference proteome</keyword>
<evidence type="ECO:0000259" key="11">
    <source>
        <dbReference type="PROSITE" id="PS51755"/>
    </source>
</evidence>
<dbReference type="Gene3D" id="6.10.250.690">
    <property type="match status" value="1"/>
</dbReference>
<dbReference type="Pfam" id="PF00486">
    <property type="entry name" value="Trans_reg_C"/>
    <property type="match status" value="1"/>
</dbReference>
<keyword evidence="5 9" id="KW-0238">DNA-binding</keyword>
<dbReference type="Gene3D" id="3.40.50.2300">
    <property type="match status" value="1"/>
</dbReference>
<dbReference type="PATRIC" id="fig|1550024.3.peg.2690"/>
<dbReference type="SMART" id="SM00448">
    <property type="entry name" value="REC"/>
    <property type="match status" value="1"/>
</dbReference>
<dbReference type="InterPro" id="IPR001867">
    <property type="entry name" value="OmpR/PhoB-type_DNA-bd"/>
</dbReference>
<evidence type="ECO:0000313" key="13">
    <source>
        <dbReference type="Proteomes" id="UP000032483"/>
    </source>
</evidence>
<dbReference type="Gene3D" id="1.10.10.10">
    <property type="entry name" value="Winged helix-like DNA-binding domain superfamily/Winged helix DNA-binding domain"/>
    <property type="match status" value="1"/>
</dbReference>
<gene>
    <name evidence="12" type="ORF">TQ39_11805</name>
</gene>
<dbReference type="InterPro" id="IPR036388">
    <property type="entry name" value="WH-like_DNA-bd_sf"/>
</dbReference>
<evidence type="ECO:0000259" key="10">
    <source>
        <dbReference type="PROSITE" id="PS50110"/>
    </source>
</evidence>
<evidence type="ECO:0000256" key="9">
    <source>
        <dbReference type="PROSITE-ProRule" id="PRU01091"/>
    </source>
</evidence>
<evidence type="ECO:0000256" key="6">
    <source>
        <dbReference type="ARBA" id="ARBA00023163"/>
    </source>
</evidence>
<comment type="function">
    <text evidence="7">May play the central regulatory role in sporulation. It may be an element of the effector pathway responsible for the activation of sporulation genes in response to nutritional stress. Spo0A may act in concert with spo0H (a sigma factor) to control the expression of some genes that are critical to the sporulation process.</text>
</comment>
<dbReference type="AlphaFoldDB" id="A0A0D8J1B2"/>
<accession>A0A0D8J1B2</accession>
<dbReference type="InterPro" id="IPR001789">
    <property type="entry name" value="Sig_transdc_resp-reg_receiver"/>
</dbReference>
<protein>
    <recommendedName>
        <fullName evidence="1">Stage 0 sporulation protein A homolog</fullName>
    </recommendedName>
</protein>
<dbReference type="RefSeq" id="WP_050005653.1">
    <property type="nucleotide sequence ID" value="NZ_JXXK01000016.1"/>
</dbReference>
<keyword evidence="3" id="KW-0902">Two-component regulatory system</keyword>
<dbReference type="CDD" id="cd17574">
    <property type="entry name" value="REC_OmpR"/>
    <property type="match status" value="1"/>
</dbReference>
<evidence type="ECO:0000256" key="4">
    <source>
        <dbReference type="ARBA" id="ARBA00023015"/>
    </source>
</evidence>
<dbReference type="GeneID" id="42857261"/>
<keyword evidence="6" id="KW-0804">Transcription</keyword>
<dbReference type="InterPro" id="IPR039420">
    <property type="entry name" value="WalR-like"/>
</dbReference>
<feature type="domain" description="OmpR/PhoB-type" evidence="11">
    <location>
        <begin position="125"/>
        <end position="224"/>
    </location>
</feature>
<keyword evidence="2 8" id="KW-0597">Phosphoprotein</keyword>
<evidence type="ECO:0000256" key="7">
    <source>
        <dbReference type="ARBA" id="ARBA00024867"/>
    </source>
</evidence>
<dbReference type="SUPFAM" id="SSF52172">
    <property type="entry name" value="CheY-like"/>
    <property type="match status" value="1"/>
</dbReference>
<evidence type="ECO:0000256" key="3">
    <source>
        <dbReference type="ARBA" id="ARBA00023012"/>
    </source>
</evidence>
<evidence type="ECO:0000256" key="2">
    <source>
        <dbReference type="ARBA" id="ARBA00022553"/>
    </source>
</evidence>
<dbReference type="FunFam" id="1.10.10.10:FF:000018">
    <property type="entry name" value="DNA-binding response regulator ResD"/>
    <property type="match status" value="1"/>
</dbReference>
<dbReference type="GO" id="GO:0032993">
    <property type="term" value="C:protein-DNA complex"/>
    <property type="evidence" value="ECO:0007669"/>
    <property type="project" value="TreeGrafter"/>
</dbReference>
<dbReference type="GO" id="GO:0000156">
    <property type="term" value="F:phosphorelay response regulator activity"/>
    <property type="evidence" value="ECO:0007669"/>
    <property type="project" value="TreeGrafter"/>
</dbReference>
<organism evidence="12 13">
    <name type="scientific">Ruthenibacterium lactatiformans</name>
    <dbReference type="NCBI Taxonomy" id="1550024"/>
    <lineage>
        <taxon>Bacteria</taxon>
        <taxon>Bacillati</taxon>
        <taxon>Bacillota</taxon>
        <taxon>Clostridia</taxon>
        <taxon>Eubacteriales</taxon>
        <taxon>Oscillospiraceae</taxon>
        <taxon>Ruthenibacterium</taxon>
    </lineage>
</organism>
<proteinExistence type="predicted"/>
<feature type="domain" description="Response regulatory" evidence="10">
    <location>
        <begin position="4"/>
        <end position="116"/>
    </location>
</feature>
<evidence type="ECO:0000256" key="1">
    <source>
        <dbReference type="ARBA" id="ARBA00018672"/>
    </source>
</evidence>
<reference evidence="12" key="1">
    <citation type="submission" date="2015-02" db="EMBL/GenBank/DDBJ databases">
        <title>A novel member of the family Ruminococcaceae isolated from human feces.</title>
        <authorList>
            <person name="Shkoporov A.N."/>
            <person name="Chaplin A.V."/>
            <person name="Motuzova O.V."/>
            <person name="Kafarskaia L.I."/>
            <person name="Khokhlova E.V."/>
            <person name="Efimov B.A."/>
        </authorList>
    </citation>
    <scope>NUCLEOTIDE SEQUENCE [LARGE SCALE GENOMIC DNA]</scope>
    <source>
        <strain evidence="12">585-1</strain>
    </source>
</reference>
<dbReference type="Pfam" id="PF00072">
    <property type="entry name" value="Response_reg"/>
    <property type="match status" value="1"/>
</dbReference>
<keyword evidence="4" id="KW-0805">Transcription regulation</keyword>
<dbReference type="PANTHER" id="PTHR48111:SF2">
    <property type="entry name" value="RESPONSE REGULATOR SAER"/>
    <property type="match status" value="1"/>
</dbReference>
<feature type="DNA-binding region" description="OmpR/PhoB-type" evidence="9">
    <location>
        <begin position="125"/>
        <end position="224"/>
    </location>
</feature>
<evidence type="ECO:0000313" key="12">
    <source>
        <dbReference type="EMBL" id="KJF39573.1"/>
    </source>
</evidence>
<comment type="caution">
    <text evidence="12">The sequence shown here is derived from an EMBL/GenBank/DDBJ whole genome shotgun (WGS) entry which is preliminary data.</text>
</comment>
<feature type="modified residue" description="4-aspartylphosphate" evidence="8">
    <location>
        <position position="52"/>
    </location>
</feature>
<dbReference type="GO" id="GO:0006355">
    <property type="term" value="P:regulation of DNA-templated transcription"/>
    <property type="evidence" value="ECO:0007669"/>
    <property type="project" value="InterPro"/>
</dbReference>
<name>A0A0D8J1B2_9FIRM</name>